<dbReference type="OrthoDB" id="1298970at2759"/>
<organism evidence="2 3">
    <name type="scientific">Solanum commersonii</name>
    <name type="common">Commerson's wild potato</name>
    <name type="synonym">Commerson's nightshade</name>
    <dbReference type="NCBI Taxonomy" id="4109"/>
    <lineage>
        <taxon>Eukaryota</taxon>
        <taxon>Viridiplantae</taxon>
        <taxon>Streptophyta</taxon>
        <taxon>Embryophyta</taxon>
        <taxon>Tracheophyta</taxon>
        <taxon>Spermatophyta</taxon>
        <taxon>Magnoliopsida</taxon>
        <taxon>eudicotyledons</taxon>
        <taxon>Gunneridae</taxon>
        <taxon>Pentapetalae</taxon>
        <taxon>asterids</taxon>
        <taxon>lamiids</taxon>
        <taxon>Solanales</taxon>
        <taxon>Solanaceae</taxon>
        <taxon>Solanoideae</taxon>
        <taxon>Solaneae</taxon>
        <taxon>Solanum</taxon>
    </lineage>
</organism>
<keyword evidence="3" id="KW-1185">Reference proteome</keyword>
<evidence type="ECO:0000313" key="3">
    <source>
        <dbReference type="Proteomes" id="UP000824120"/>
    </source>
</evidence>
<sequence>MGFVNQNIGVPMKNLKRGVKLGRWLTRSKREALCTIGGAISKLLGRKECTLPLESQDAPFTQEENENLWKQSVGEPIRGSPTLSVKGDRKKKSWYCGSSSSSFDGGDRETISRNGENILPPCPLAKDESDQEGDENDKSDKESEGDEE</sequence>
<protein>
    <submittedName>
        <fullName evidence="2">Uncharacterized protein</fullName>
    </submittedName>
</protein>
<dbReference type="EMBL" id="JACXVP010000010">
    <property type="protein sequence ID" value="KAG5581042.1"/>
    <property type="molecule type" value="Genomic_DNA"/>
</dbReference>
<evidence type="ECO:0000256" key="1">
    <source>
        <dbReference type="SAM" id="MobiDB-lite"/>
    </source>
</evidence>
<reference evidence="2 3" key="1">
    <citation type="submission" date="2020-09" db="EMBL/GenBank/DDBJ databases">
        <title>De no assembly of potato wild relative species, Solanum commersonii.</title>
        <authorList>
            <person name="Cho K."/>
        </authorList>
    </citation>
    <scope>NUCLEOTIDE SEQUENCE [LARGE SCALE GENOMIC DNA]</scope>
    <source>
        <strain evidence="2">LZ3.2</strain>
        <tissue evidence="2">Leaf</tissue>
    </source>
</reference>
<feature type="region of interest" description="Disordered" evidence="1">
    <location>
        <begin position="70"/>
        <end position="148"/>
    </location>
</feature>
<proteinExistence type="predicted"/>
<name>A0A9J5WZ48_SOLCO</name>
<gene>
    <name evidence="2" type="ORF">H5410_051669</name>
</gene>
<dbReference type="AlphaFoldDB" id="A0A9J5WZ48"/>
<comment type="caution">
    <text evidence="2">The sequence shown here is derived from an EMBL/GenBank/DDBJ whole genome shotgun (WGS) entry which is preliminary data.</text>
</comment>
<dbReference type="Proteomes" id="UP000824120">
    <property type="component" value="Chromosome 10"/>
</dbReference>
<accession>A0A9J5WZ48</accession>
<evidence type="ECO:0000313" key="2">
    <source>
        <dbReference type="EMBL" id="KAG5581042.1"/>
    </source>
</evidence>